<gene>
    <name evidence="1" type="ORF">O181_014561</name>
</gene>
<name>A0A9Q3C1Y8_9BASI</name>
<organism evidence="1 2">
    <name type="scientific">Austropuccinia psidii MF-1</name>
    <dbReference type="NCBI Taxonomy" id="1389203"/>
    <lineage>
        <taxon>Eukaryota</taxon>
        <taxon>Fungi</taxon>
        <taxon>Dikarya</taxon>
        <taxon>Basidiomycota</taxon>
        <taxon>Pucciniomycotina</taxon>
        <taxon>Pucciniomycetes</taxon>
        <taxon>Pucciniales</taxon>
        <taxon>Sphaerophragmiaceae</taxon>
        <taxon>Austropuccinia</taxon>
    </lineage>
</organism>
<evidence type="ECO:0000313" key="1">
    <source>
        <dbReference type="EMBL" id="MBW0474846.1"/>
    </source>
</evidence>
<proteinExistence type="predicted"/>
<dbReference type="Proteomes" id="UP000765509">
    <property type="component" value="Unassembled WGS sequence"/>
</dbReference>
<sequence>MAPISNGYFNIPSGHPQDSSRLKDKFQSQILMTPSSNHWSFSFTVFLQGNTGSSFSRDFQGAVPKQFAKGQCSINPPWQQNSLNMVWIHQDLYFNHTPWEYHSTQFISQLGKVYTSSRSQYRPAVNLKESSSQHFTYTSLL</sequence>
<comment type="caution">
    <text evidence="1">The sequence shown here is derived from an EMBL/GenBank/DDBJ whole genome shotgun (WGS) entry which is preliminary data.</text>
</comment>
<evidence type="ECO:0000313" key="2">
    <source>
        <dbReference type="Proteomes" id="UP000765509"/>
    </source>
</evidence>
<dbReference type="AlphaFoldDB" id="A0A9Q3C1Y8"/>
<keyword evidence="2" id="KW-1185">Reference proteome</keyword>
<protein>
    <submittedName>
        <fullName evidence="1">Uncharacterized protein</fullName>
    </submittedName>
</protein>
<dbReference type="EMBL" id="AVOT02003881">
    <property type="protein sequence ID" value="MBW0474846.1"/>
    <property type="molecule type" value="Genomic_DNA"/>
</dbReference>
<accession>A0A9Q3C1Y8</accession>
<reference evidence="1" key="1">
    <citation type="submission" date="2021-03" db="EMBL/GenBank/DDBJ databases">
        <title>Draft genome sequence of rust myrtle Austropuccinia psidii MF-1, a brazilian biotype.</title>
        <authorList>
            <person name="Quecine M.C."/>
            <person name="Pachon D.M.R."/>
            <person name="Bonatelli M.L."/>
            <person name="Correr F.H."/>
            <person name="Franceschini L.M."/>
            <person name="Leite T.F."/>
            <person name="Margarido G.R.A."/>
            <person name="Almeida C.A."/>
            <person name="Ferrarezi J.A."/>
            <person name="Labate C.A."/>
        </authorList>
    </citation>
    <scope>NUCLEOTIDE SEQUENCE</scope>
    <source>
        <strain evidence="1">MF-1</strain>
    </source>
</reference>